<dbReference type="Proteomes" id="UP000265703">
    <property type="component" value="Unassembled WGS sequence"/>
</dbReference>
<keyword evidence="2" id="KW-1185">Reference proteome</keyword>
<dbReference type="EMBL" id="QKYT01000313">
    <property type="protein sequence ID" value="RIA87343.1"/>
    <property type="molecule type" value="Genomic_DNA"/>
</dbReference>
<reference evidence="1 2" key="1">
    <citation type="submission" date="2018-06" db="EMBL/GenBank/DDBJ databases">
        <title>Comparative genomics reveals the genomic features of Rhizophagus irregularis, R. cerebriforme, R. diaphanum and Gigaspora rosea, and their symbiotic lifestyle signature.</title>
        <authorList>
            <person name="Morin E."/>
            <person name="San Clemente H."/>
            <person name="Chen E.C.H."/>
            <person name="De La Providencia I."/>
            <person name="Hainaut M."/>
            <person name="Kuo A."/>
            <person name="Kohler A."/>
            <person name="Murat C."/>
            <person name="Tang N."/>
            <person name="Roy S."/>
            <person name="Loubradou J."/>
            <person name="Henrissat B."/>
            <person name="Grigoriev I.V."/>
            <person name="Corradi N."/>
            <person name="Roux C."/>
            <person name="Martin F.M."/>
        </authorList>
    </citation>
    <scope>NUCLEOTIDE SEQUENCE [LARGE SCALE GENOMIC DNA]</scope>
    <source>
        <strain evidence="1 2">DAOM 227022</strain>
    </source>
</reference>
<proteinExistence type="predicted"/>
<evidence type="ECO:0000313" key="1">
    <source>
        <dbReference type="EMBL" id="RIA87343.1"/>
    </source>
</evidence>
<evidence type="ECO:0000313" key="2">
    <source>
        <dbReference type="Proteomes" id="UP000265703"/>
    </source>
</evidence>
<protein>
    <recommendedName>
        <fullName evidence="3">Endonuclease/exonuclease/phosphatase</fullName>
    </recommendedName>
</protein>
<comment type="caution">
    <text evidence="1">The sequence shown here is derived from an EMBL/GenBank/DDBJ whole genome shotgun (WGS) entry which is preliminary data.</text>
</comment>
<sequence length="120" mass="14804">MEIILKLNNKTSEEEVTTMLGNNLNYKRRRLDQIWILCDVGQYFTHAMQLELNYINTDHKIVMITLDHEQLFLKEKSNAYNRQNRPKRIKWRFDKMTNEKWDEFTQNTDRLYDEYFKGYN</sequence>
<evidence type="ECO:0008006" key="3">
    <source>
        <dbReference type="Google" id="ProtNLM"/>
    </source>
</evidence>
<dbReference type="AlphaFoldDB" id="A0A397SMJ1"/>
<dbReference type="OrthoDB" id="2357217at2759"/>
<gene>
    <name evidence="1" type="ORF">C1645_827929</name>
</gene>
<name>A0A397SMJ1_9GLOM</name>
<organism evidence="1 2">
    <name type="scientific">Glomus cerebriforme</name>
    <dbReference type="NCBI Taxonomy" id="658196"/>
    <lineage>
        <taxon>Eukaryota</taxon>
        <taxon>Fungi</taxon>
        <taxon>Fungi incertae sedis</taxon>
        <taxon>Mucoromycota</taxon>
        <taxon>Glomeromycotina</taxon>
        <taxon>Glomeromycetes</taxon>
        <taxon>Glomerales</taxon>
        <taxon>Glomeraceae</taxon>
        <taxon>Glomus</taxon>
    </lineage>
</organism>
<accession>A0A397SMJ1</accession>